<feature type="compositionally biased region" description="Polar residues" evidence="1">
    <location>
        <begin position="10"/>
        <end position="20"/>
    </location>
</feature>
<dbReference type="GeneID" id="92097554"/>
<keyword evidence="3" id="KW-1185">Reference proteome</keyword>
<comment type="caution">
    <text evidence="2">The sequence shown here is derived from an EMBL/GenBank/DDBJ whole genome shotgun (WGS) entry which is preliminary data.</text>
</comment>
<sequence length="195" mass="21107">MEARGWSSGRHPQSNQSCQSKTREDWSLPTAACVNADTPEDAYASELAGNILTNSQAFEQNDQQHFCTLPCGPSSCVHLSQDYTPDQTMSQPSAYAAYGNAPRAHSDVGVQALFDGGGVQFPGPADRAERRRPSSAPPSVRCYIQVRQSHEELACSLSPCGMCPSNIEQRQARRLQMIALAISNFEQGPENTGSS</sequence>
<proteinExistence type="predicted"/>
<dbReference type="RefSeq" id="XP_066709452.1">
    <property type="nucleotide sequence ID" value="XM_066864491.1"/>
</dbReference>
<dbReference type="EMBL" id="JAQQWL010000013">
    <property type="protein sequence ID" value="KAK8042599.1"/>
    <property type="molecule type" value="Genomic_DNA"/>
</dbReference>
<evidence type="ECO:0000256" key="1">
    <source>
        <dbReference type="SAM" id="MobiDB-lite"/>
    </source>
</evidence>
<name>A0ABR1T7M6_9PEZI</name>
<feature type="region of interest" description="Disordered" evidence="1">
    <location>
        <begin position="1"/>
        <end position="25"/>
    </location>
</feature>
<accession>A0ABR1T7M6</accession>
<reference evidence="2 3" key="1">
    <citation type="submission" date="2023-01" db="EMBL/GenBank/DDBJ databases">
        <title>Analysis of 21 Apiospora genomes using comparative genomics revels a genus with tremendous synthesis potential of carbohydrate active enzymes and secondary metabolites.</title>
        <authorList>
            <person name="Sorensen T."/>
        </authorList>
    </citation>
    <scope>NUCLEOTIDE SEQUENCE [LARGE SCALE GENOMIC DNA]</scope>
    <source>
        <strain evidence="2 3">CBS 135458</strain>
    </source>
</reference>
<organism evidence="2 3">
    <name type="scientific">Apiospora phragmitis</name>
    <dbReference type="NCBI Taxonomy" id="2905665"/>
    <lineage>
        <taxon>Eukaryota</taxon>
        <taxon>Fungi</taxon>
        <taxon>Dikarya</taxon>
        <taxon>Ascomycota</taxon>
        <taxon>Pezizomycotina</taxon>
        <taxon>Sordariomycetes</taxon>
        <taxon>Xylariomycetidae</taxon>
        <taxon>Amphisphaeriales</taxon>
        <taxon>Apiosporaceae</taxon>
        <taxon>Apiospora</taxon>
    </lineage>
</organism>
<gene>
    <name evidence="2" type="ORF">PG994_013082</name>
</gene>
<protein>
    <submittedName>
        <fullName evidence="2">Uncharacterized protein</fullName>
    </submittedName>
</protein>
<evidence type="ECO:0000313" key="2">
    <source>
        <dbReference type="EMBL" id="KAK8042599.1"/>
    </source>
</evidence>
<evidence type="ECO:0000313" key="3">
    <source>
        <dbReference type="Proteomes" id="UP001480595"/>
    </source>
</evidence>
<dbReference type="Proteomes" id="UP001480595">
    <property type="component" value="Unassembled WGS sequence"/>
</dbReference>